<evidence type="ECO:0000313" key="2">
    <source>
        <dbReference type="EMBL" id="OZG59191.1"/>
    </source>
</evidence>
<dbReference type="Proteomes" id="UP000216352">
    <property type="component" value="Unassembled WGS sequence"/>
</dbReference>
<keyword evidence="3" id="KW-1185">Reference proteome</keyword>
<gene>
    <name evidence="2" type="ORF">BLEM_2301</name>
</gene>
<reference evidence="2 3" key="1">
    <citation type="journal article" date="2017" name="BMC Genomics">
        <title>Comparative genomic and phylogenomic analyses of the Bifidobacteriaceae family.</title>
        <authorList>
            <person name="Lugli G.A."/>
            <person name="Milani C."/>
            <person name="Turroni F."/>
            <person name="Duranti S."/>
            <person name="Mancabelli L."/>
            <person name="Mangifesta M."/>
            <person name="Ferrario C."/>
            <person name="Modesto M."/>
            <person name="Mattarelli P."/>
            <person name="Jiri K."/>
            <person name="van Sinderen D."/>
            <person name="Ventura M."/>
        </authorList>
    </citation>
    <scope>NUCLEOTIDE SEQUENCE [LARGE SCALE GENOMIC DNA]</scope>
    <source>
        <strain evidence="2 3">DSM 28807</strain>
    </source>
</reference>
<accession>A0A261FJ59</accession>
<feature type="region of interest" description="Disordered" evidence="1">
    <location>
        <begin position="1"/>
        <end position="36"/>
    </location>
</feature>
<evidence type="ECO:0000313" key="3">
    <source>
        <dbReference type="Proteomes" id="UP000216352"/>
    </source>
</evidence>
<sequence length="36" mass="3926">MTRAKISDETENAAHPDGTSCEDQTMRGMGVSSLLW</sequence>
<organism evidence="2 3">
    <name type="scientific">Bifidobacterium lemurum</name>
    <dbReference type="NCBI Taxonomy" id="1603886"/>
    <lineage>
        <taxon>Bacteria</taxon>
        <taxon>Bacillati</taxon>
        <taxon>Actinomycetota</taxon>
        <taxon>Actinomycetes</taxon>
        <taxon>Bifidobacteriales</taxon>
        <taxon>Bifidobacteriaceae</taxon>
        <taxon>Bifidobacterium</taxon>
    </lineage>
</organism>
<name>A0A261FJ59_9BIFI</name>
<dbReference type="AlphaFoldDB" id="A0A261FJ59"/>
<dbReference type="EMBL" id="MWWX01000025">
    <property type="protein sequence ID" value="OZG59191.1"/>
    <property type="molecule type" value="Genomic_DNA"/>
</dbReference>
<comment type="caution">
    <text evidence="2">The sequence shown here is derived from an EMBL/GenBank/DDBJ whole genome shotgun (WGS) entry which is preliminary data.</text>
</comment>
<feature type="compositionally biased region" description="Basic and acidic residues" evidence="1">
    <location>
        <begin position="1"/>
        <end position="14"/>
    </location>
</feature>
<evidence type="ECO:0000256" key="1">
    <source>
        <dbReference type="SAM" id="MobiDB-lite"/>
    </source>
</evidence>
<proteinExistence type="predicted"/>
<protein>
    <submittedName>
        <fullName evidence="2">Uncharacterized protein</fullName>
    </submittedName>
</protein>